<evidence type="ECO:0000256" key="4">
    <source>
        <dbReference type="RuleBase" id="RU004262"/>
    </source>
</evidence>
<proteinExistence type="inferred from homology"/>
<dbReference type="EMBL" id="GDHC01005328">
    <property type="protein sequence ID" value="JAQ13301.1"/>
    <property type="molecule type" value="Transcribed_RNA"/>
</dbReference>
<evidence type="ECO:0000313" key="7">
    <source>
        <dbReference type="EMBL" id="JAG40736.1"/>
    </source>
</evidence>
<reference evidence="7" key="2">
    <citation type="submission" date="2014-07" db="EMBL/GenBank/DDBJ databases">
        <authorList>
            <person name="Hull J."/>
        </authorList>
    </citation>
    <scope>NUCLEOTIDE SEQUENCE</scope>
</reference>
<dbReference type="FunFam" id="3.40.50.1820:FF:000076">
    <property type="entry name" value="phospholipase A1"/>
    <property type="match status" value="1"/>
</dbReference>
<gene>
    <name evidence="7" type="primary">liph-a_2</name>
    <name evidence="9" type="synonym">liph-a_5</name>
    <name evidence="7" type="ORF">CM83_33818</name>
    <name evidence="9" type="ORF">g.69862</name>
</gene>
<dbReference type="Pfam" id="PF00151">
    <property type="entry name" value="Lipase"/>
    <property type="match status" value="1"/>
</dbReference>
<dbReference type="PANTHER" id="PTHR11610:SF151">
    <property type="entry name" value="PHOSPHOLIPASE A1 MEMBER A-LIKE PROTEIN"/>
    <property type="match status" value="1"/>
</dbReference>
<dbReference type="AlphaFoldDB" id="A0A0A9ZA00"/>
<keyword evidence="3" id="KW-0964">Secreted</keyword>
<comment type="similarity">
    <text evidence="2 4">Belongs to the AB hydrolase superfamily. Lipase family.</text>
</comment>
<reference evidence="7" key="1">
    <citation type="journal article" date="2014" name="PLoS ONE">
        <title>Transcriptome-Based Identification of ABC Transporters in the Western Tarnished Plant Bug Lygus hesperus.</title>
        <authorList>
            <person name="Hull J.J."/>
            <person name="Chaney K."/>
            <person name="Geib S.M."/>
            <person name="Fabrick J.A."/>
            <person name="Brent C.S."/>
            <person name="Walsh D."/>
            <person name="Lavine L.C."/>
        </authorList>
    </citation>
    <scope>NUCLEOTIDE SEQUENCE</scope>
</reference>
<evidence type="ECO:0000256" key="3">
    <source>
        <dbReference type="ARBA" id="ARBA00022525"/>
    </source>
</evidence>
<dbReference type="GO" id="GO:0005615">
    <property type="term" value="C:extracellular space"/>
    <property type="evidence" value="ECO:0007669"/>
    <property type="project" value="TreeGrafter"/>
</dbReference>
<dbReference type="PRINTS" id="PR00821">
    <property type="entry name" value="TAGLIPASE"/>
</dbReference>
<dbReference type="CDD" id="cd00707">
    <property type="entry name" value="Pancreat_lipase_like"/>
    <property type="match status" value="1"/>
</dbReference>
<name>A0A0A9ZA00_LYGHE</name>
<dbReference type="EMBL" id="GBRD01012180">
    <property type="protein sequence ID" value="JAG53644.1"/>
    <property type="molecule type" value="Transcribed_RNA"/>
</dbReference>
<feature type="chain" id="PRO_5015034136" evidence="5">
    <location>
        <begin position="19"/>
        <end position="344"/>
    </location>
</feature>
<protein>
    <submittedName>
        <fullName evidence="7">Lipase member H-A</fullName>
    </submittedName>
</protein>
<evidence type="ECO:0000313" key="9">
    <source>
        <dbReference type="EMBL" id="JAQ13301.1"/>
    </source>
</evidence>
<keyword evidence="5" id="KW-0732">Signal</keyword>
<dbReference type="Gene3D" id="3.40.50.1820">
    <property type="entry name" value="alpha/beta hydrolase"/>
    <property type="match status" value="1"/>
</dbReference>
<dbReference type="GO" id="GO:0016298">
    <property type="term" value="F:lipase activity"/>
    <property type="evidence" value="ECO:0007669"/>
    <property type="project" value="InterPro"/>
</dbReference>
<organism evidence="7">
    <name type="scientific">Lygus hesperus</name>
    <name type="common">Western plant bug</name>
    <dbReference type="NCBI Taxonomy" id="30085"/>
    <lineage>
        <taxon>Eukaryota</taxon>
        <taxon>Metazoa</taxon>
        <taxon>Ecdysozoa</taxon>
        <taxon>Arthropoda</taxon>
        <taxon>Hexapoda</taxon>
        <taxon>Insecta</taxon>
        <taxon>Pterygota</taxon>
        <taxon>Neoptera</taxon>
        <taxon>Paraneoptera</taxon>
        <taxon>Hemiptera</taxon>
        <taxon>Heteroptera</taxon>
        <taxon>Panheteroptera</taxon>
        <taxon>Cimicomorpha</taxon>
        <taxon>Miridae</taxon>
        <taxon>Mirini</taxon>
        <taxon>Lygus</taxon>
    </lineage>
</organism>
<dbReference type="InterPro" id="IPR029058">
    <property type="entry name" value="AB_hydrolase_fold"/>
</dbReference>
<reference evidence="9" key="4">
    <citation type="journal article" date="2016" name="Gigascience">
        <title>De novo construction of an expanded transcriptome assembly for the western tarnished plant bug, Lygus hesperus.</title>
        <authorList>
            <person name="Tassone E.E."/>
            <person name="Geib S.M."/>
            <person name="Hall B."/>
            <person name="Fabrick J.A."/>
            <person name="Brent C.S."/>
            <person name="Hull J.J."/>
        </authorList>
    </citation>
    <scope>NUCLEOTIDE SEQUENCE</scope>
</reference>
<dbReference type="SUPFAM" id="SSF53474">
    <property type="entry name" value="alpha/beta-Hydrolases"/>
    <property type="match status" value="1"/>
</dbReference>
<dbReference type="InterPro" id="IPR033906">
    <property type="entry name" value="Lipase_N"/>
</dbReference>
<feature type="signal peptide" evidence="5">
    <location>
        <begin position="1"/>
        <end position="18"/>
    </location>
</feature>
<evidence type="ECO:0000256" key="5">
    <source>
        <dbReference type="SAM" id="SignalP"/>
    </source>
</evidence>
<dbReference type="EMBL" id="GBHO01002868">
    <property type="protein sequence ID" value="JAG40736.1"/>
    <property type="molecule type" value="Transcribed_RNA"/>
</dbReference>
<dbReference type="PANTHER" id="PTHR11610">
    <property type="entry name" value="LIPASE"/>
    <property type="match status" value="1"/>
</dbReference>
<dbReference type="InterPro" id="IPR000734">
    <property type="entry name" value="TAG_lipase"/>
</dbReference>
<accession>A0A0A9ZA00</accession>
<dbReference type="GO" id="GO:0017171">
    <property type="term" value="F:serine hydrolase activity"/>
    <property type="evidence" value="ECO:0007669"/>
    <property type="project" value="TreeGrafter"/>
</dbReference>
<dbReference type="InterPro" id="IPR013818">
    <property type="entry name" value="Lipase"/>
</dbReference>
<feature type="domain" description="Lipase" evidence="6">
    <location>
        <begin position="49"/>
        <end position="323"/>
    </location>
</feature>
<reference evidence="8" key="3">
    <citation type="submission" date="2014-09" db="EMBL/GenBank/DDBJ databases">
        <authorList>
            <person name="Magalhaes I.L.F."/>
            <person name="Oliveira U."/>
            <person name="Santos F.R."/>
            <person name="Vidigal T.H.D.A."/>
            <person name="Brescovit A.D."/>
            <person name="Santos A.J."/>
        </authorList>
    </citation>
    <scope>NUCLEOTIDE SEQUENCE</scope>
</reference>
<dbReference type="GO" id="GO:0016042">
    <property type="term" value="P:lipid catabolic process"/>
    <property type="evidence" value="ECO:0007669"/>
    <property type="project" value="TreeGrafter"/>
</dbReference>
<comment type="subcellular location">
    <subcellularLocation>
        <location evidence="1">Secreted</location>
    </subcellularLocation>
</comment>
<evidence type="ECO:0000259" key="6">
    <source>
        <dbReference type="Pfam" id="PF00151"/>
    </source>
</evidence>
<evidence type="ECO:0000256" key="2">
    <source>
        <dbReference type="ARBA" id="ARBA00010701"/>
    </source>
</evidence>
<evidence type="ECO:0000313" key="8">
    <source>
        <dbReference type="EMBL" id="JAG53644.1"/>
    </source>
</evidence>
<evidence type="ECO:0000256" key="1">
    <source>
        <dbReference type="ARBA" id="ARBA00004613"/>
    </source>
</evidence>
<sequence>MNSLYTFLTFAFVRTVASSRSESRDSSSVLPQPQIWPNCKAVKYTEKCDGKYVQFYLHTRSGSEAVEVTEDTNNITWTKYDELRPNIIIVHGYNSDMTLDALVSIKDEYLKLGQYNVWATDFPGLVKSPCYPFAVYNVHYIARCVSLLVKGIRAISIEPHIHVVGFSLGAHVAGRIGYEVRDRKVDRVTGLDPALPLFFGSSPGERLSKSDAKFVDVVHTNMFMQGHYSALGHVDFYMNGGSFQPGCVGGASERSGCDHHRAAIYFAESINSKQGFWGVRCSGLFSVMMDRCPDQPPYQEMGDPVSLSAQGQFYVKTAAESPYAIGYPNRANIFKILRVERTRL</sequence>